<dbReference type="EMBL" id="JAAPAO010002271">
    <property type="protein sequence ID" value="KAF4647954.1"/>
    <property type="molecule type" value="Genomic_DNA"/>
</dbReference>
<evidence type="ECO:0000313" key="3">
    <source>
        <dbReference type="Proteomes" id="UP000591131"/>
    </source>
</evidence>
<dbReference type="OrthoDB" id="674604at2759"/>
<dbReference type="SUPFAM" id="SSF50978">
    <property type="entry name" value="WD40 repeat-like"/>
    <property type="match status" value="1"/>
</dbReference>
<keyword evidence="1" id="KW-0853">WD repeat</keyword>
<dbReference type="InterPro" id="IPR001680">
    <property type="entry name" value="WD40_rpt"/>
</dbReference>
<name>A0A7J6KLW3_PERCH</name>
<comment type="caution">
    <text evidence="2">The sequence shown here is derived from an EMBL/GenBank/DDBJ whole genome shotgun (WGS) entry which is preliminary data.</text>
</comment>
<sequence length="69" mass="7513">MPSTAEAGSGPSTSIAWSEQDIDNLDLAFVYKDNDRPVTSMDFSASGRYLATCSSDQTVRIYDTNTLNN</sequence>
<dbReference type="Gene3D" id="2.130.10.10">
    <property type="entry name" value="YVTN repeat-like/Quinoprotein amine dehydrogenase"/>
    <property type="match status" value="1"/>
</dbReference>
<dbReference type="Proteomes" id="UP000591131">
    <property type="component" value="Unassembled WGS sequence"/>
</dbReference>
<evidence type="ECO:0000313" key="2">
    <source>
        <dbReference type="EMBL" id="KAF4647954.1"/>
    </source>
</evidence>
<gene>
    <name evidence="2" type="primary">SWD2_2</name>
    <name evidence="2" type="ORF">FOL47_003932</name>
</gene>
<dbReference type="PROSITE" id="PS50294">
    <property type="entry name" value="WD_REPEATS_REGION"/>
    <property type="match status" value="1"/>
</dbReference>
<organism evidence="2 3">
    <name type="scientific">Perkinsus chesapeaki</name>
    <name type="common">Clam parasite</name>
    <name type="synonym">Perkinsus andrewsi</name>
    <dbReference type="NCBI Taxonomy" id="330153"/>
    <lineage>
        <taxon>Eukaryota</taxon>
        <taxon>Sar</taxon>
        <taxon>Alveolata</taxon>
        <taxon>Perkinsozoa</taxon>
        <taxon>Perkinsea</taxon>
        <taxon>Perkinsida</taxon>
        <taxon>Perkinsidae</taxon>
        <taxon>Perkinsus</taxon>
    </lineage>
</organism>
<dbReference type="Pfam" id="PF00400">
    <property type="entry name" value="WD40"/>
    <property type="match status" value="1"/>
</dbReference>
<dbReference type="InterPro" id="IPR015943">
    <property type="entry name" value="WD40/YVTN_repeat-like_dom_sf"/>
</dbReference>
<proteinExistence type="predicted"/>
<reference evidence="2 3" key="1">
    <citation type="submission" date="2020-04" db="EMBL/GenBank/DDBJ databases">
        <title>Perkinsus chesapeaki whole genome sequence.</title>
        <authorList>
            <person name="Bogema D.R."/>
        </authorList>
    </citation>
    <scope>NUCLEOTIDE SEQUENCE [LARGE SCALE GENOMIC DNA]</scope>
    <source>
        <strain evidence="2">ATCC PRA-425</strain>
    </source>
</reference>
<feature type="non-terminal residue" evidence="2">
    <location>
        <position position="1"/>
    </location>
</feature>
<accession>A0A7J6KLW3</accession>
<dbReference type="PROSITE" id="PS50082">
    <property type="entry name" value="WD_REPEATS_2"/>
    <property type="match status" value="1"/>
</dbReference>
<dbReference type="InterPro" id="IPR036322">
    <property type="entry name" value="WD40_repeat_dom_sf"/>
</dbReference>
<protein>
    <submittedName>
        <fullName evidence="2">Member of Set1p complex, histone methyl transferase</fullName>
    </submittedName>
</protein>
<evidence type="ECO:0000256" key="1">
    <source>
        <dbReference type="PROSITE-ProRule" id="PRU00221"/>
    </source>
</evidence>
<keyword evidence="3" id="KW-1185">Reference proteome</keyword>
<keyword evidence="2" id="KW-0808">Transferase</keyword>
<dbReference type="SMART" id="SM00320">
    <property type="entry name" value="WD40"/>
    <property type="match status" value="1"/>
</dbReference>
<dbReference type="GO" id="GO:0016740">
    <property type="term" value="F:transferase activity"/>
    <property type="evidence" value="ECO:0007669"/>
    <property type="project" value="UniProtKB-KW"/>
</dbReference>
<feature type="repeat" description="WD" evidence="1">
    <location>
        <begin position="31"/>
        <end position="69"/>
    </location>
</feature>
<dbReference type="AlphaFoldDB" id="A0A7J6KLW3"/>